<evidence type="ECO:0000256" key="2">
    <source>
        <dbReference type="PROSITE-ProRule" id="PRU00169"/>
    </source>
</evidence>
<dbReference type="InterPro" id="IPR050595">
    <property type="entry name" value="Bact_response_regulator"/>
</dbReference>
<dbReference type="PROSITE" id="PS50110">
    <property type="entry name" value="RESPONSE_REGULATORY"/>
    <property type="match status" value="1"/>
</dbReference>
<evidence type="ECO:0000256" key="1">
    <source>
        <dbReference type="ARBA" id="ARBA00022553"/>
    </source>
</evidence>
<dbReference type="Proteomes" id="UP000746535">
    <property type="component" value="Unassembled WGS sequence"/>
</dbReference>
<comment type="caution">
    <text evidence="4">The sequence shown here is derived from an EMBL/GenBank/DDBJ whole genome shotgun (WGS) entry which is preliminary data.</text>
</comment>
<evidence type="ECO:0000259" key="3">
    <source>
        <dbReference type="PROSITE" id="PS50110"/>
    </source>
</evidence>
<reference evidence="4 5" key="1">
    <citation type="submission" date="2020-03" db="EMBL/GenBank/DDBJ databases">
        <authorList>
            <person name="Wang L."/>
            <person name="He N."/>
            <person name="Li Y."/>
            <person name="Fang Y."/>
            <person name="Zhang F."/>
        </authorList>
    </citation>
    <scope>NUCLEOTIDE SEQUENCE [LARGE SCALE GENOMIC DNA]</scope>
    <source>
        <strain evidence="5">hsmgli-8</strain>
    </source>
</reference>
<accession>A0ABX0YMV9</accession>
<dbReference type="EMBL" id="JAAVJI010000017">
    <property type="protein sequence ID" value="NJP03288.1"/>
    <property type="molecule type" value="Genomic_DNA"/>
</dbReference>
<protein>
    <submittedName>
        <fullName evidence="4">Response regulator</fullName>
    </submittedName>
</protein>
<dbReference type="Gene3D" id="3.40.50.2300">
    <property type="match status" value="1"/>
</dbReference>
<dbReference type="InterPro" id="IPR011006">
    <property type="entry name" value="CheY-like_superfamily"/>
</dbReference>
<proteinExistence type="predicted"/>
<evidence type="ECO:0000313" key="5">
    <source>
        <dbReference type="Proteomes" id="UP000746535"/>
    </source>
</evidence>
<keyword evidence="5" id="KW-1185">Reference proteome</keyword>
<feature type="modified residue" description="4-aspartylphosphate" evidence="2">
    <location>
        <position position="63"/>
    </location>
</feature>
<keyword evidence="1 2" id="KW-0597">Phosphoprotein</keyword>
<dbReference type="Pfam" id="PF00072">
    <property type="entry name" value="Response_reg"/>
    <property type="match status" value="1"/>
</dbReference>
<dbReference type="PANTHER" id="PTHR44591">
    <property type="entry name" value="STRESS RESPONSE REGULATOR PROTEIN 1"/>
    <property type="match status" value="1"/>
</dbReference>
<dbReference type="RefSeq" id="WP_168085855.1">
    <property type="nucleotide sequence ID" value="NZ_JAAVJI010000017.1"/>
</dbReference>
<evidence type="ECO:0000313" key="4">
    <source>
        <dbReference type="EMBL" id="NJP03288.1"/>
    </source>
</evidence>
<name>A0ABX0YMV9_9PSED</name>
<gene>
    <name evidence="4" type="ORF">HBH25_20845</name>
</gene>
<dbReference type="SUPFAM" id="SSF52172">
    <property type="entry name" value="CheY-like"/>
    <property type="match status" value="1"/>
</dbReference>
<feature type="domain" description="Response regulatory" evidence="3">
    <location>
        <begin position="12"/>
        <end position="124"/>
    </location>
</feature>
<sequence length="137" mass="15130">MSGQPPDAVPDTVLIVDDEPLVAVMMSQAFQDAGYNPLVAHNALSALELLEVSGQRIVLMVTDVRMPGAMDGLELGHLAVERYPDLAVLTMTGYALEDERSAVGAVLQKPFKLDHVLQVARRIVEDGRYWREMMKPR</sequence>
<dbReference type="PANTHER" id="PTHR44591:SF3">
    <property type="entry name" value="RESPONSE REGULATORY DOMAIN-CONTAINING PROTEIN"/>
    <property type="match status" value="1"/>
</dbReference>
<dbReference type="InterPro" id="IPR001789">
    <property type="entry name" value="Sig_transdc_resp-reg_receiver"/>
</dbReference>
<dbReference type="SMART" id="SM00448">
    <property type="entry name" value="REC"/>
    <property type="match status" value="1"/>
</dbReference>
<organism evidence="4 5">
    <name type="scientific">Pseudomonas quercus</name>
    <dbReference type="NCBI Taxonomy" id="2722792"/>
    <lineage>
        <taxon>Bacteria</taxon>
        <taxon>Pseudomonadati</taxon>
        <taxon>Pseudomonadota</taxon>
        <taxon>Gammaproteobacteria</taxon>
        <taxon>Pseudomonadales</taxon>
        <taxon>Pseudomonadaceae</taxon>
        <taxon>Pseudomonas</taxon>
    </lineage>
</organism>